<dbReference type="EMBL" id="AUPC02000549">
    <property type="protein sequence ID" value="POG58280.1"/>
    <property type="molecule type" value="Genomic_DNA"/>
</dbReference>
<accession>A0A2P4NYQ9</accession>
<dbReference type="Proteomes" id="UP000018888">
    <property type="component" value="Unassembled WGS sequence"/>
</dbReference>
<evidence type="ECO:0000313" key="1">
    <source>
        <dbReference type="EMBL" id="POG58280.1"/>
    </source>
</evidence>
<keyword evidence="2" id="KW-1185">Reference proteome</keyword>
<name>A0A2P4NYQ9_RHIID</name>
<evidence type="ECO:0008006" key="3">
    <source>
        <dbReference type="Google" id="ProtNLM"/>
    </source>
</evidence>
<sequence>MSSDGSWHKTDESFIFSFKNKDINNAIISDIEETNCGFYNGFQYGPSFGNDINIFNSNDQFADYNNISYSKQHYKKKIRDSREIEIIN</sequence>
<protein>
    <recommendedName>
        <fullName evidence="3">TLDc domain-containing protein</fullName>
    </recommendedName>
</protein>
<reference evidence="1 2" key="1">
    <citation type="journal article" date="2013" name="Proc. Natl. Acad. Sci. U.S.A.">
        <title>Genome of an arbuscular mycorrhizal fungus provides insight into the oldest plant symbiosis.</title>
        <authorList>
            <person name="Tisserant E."/>
            <person name="Malbreil M."/>
            <person name="Kuo A."/>
            <person name="Kohler A."/>
            <person name="Symeonidi A."/>
            <person name="Balestrini R."/>
            <person name="Charron P."/>
            <person name="Duensing N."/>
            <person name="Frei Dit Frey N."/>
            <person name="Gianinazzi-Pearson V."/>
            <person name="Gilbert L.B."/>
            <person name="Handa Y."/>
            <person name="Herr J.R."/>
            <person name="Hijri M."/>
            <person name="Koul R."/>
            <person name="Kawaguchi M."/>
            <person name="Krajinski F."/>
            <person name="Lammers P.J."/>
            <person name="Masclaux F.G."/>
            <person name="Murat C."/>
            <person name="Morin E."/>
            <person name="Ndikumana S."/>
            <person name="Pagni M."/>
            <person name="Petitpierre D."/>
            <person name="Requena N."/>
            <person name="Rosikiewicz P."/>
            <person name="Riley R."/>
            <person name="Saito K."/>
            <person name="San Clemente H."/>
            <person name="Shapiro H."/>
            <person name="van Tuinen D."/>
            <person name="Becard G."/>
            <person name="Bonfante P."/>
            <person name="Paszkowski U."/>
            <person name="Shachar-Hill Y.Y."/>
            <person name="Tuskan G.A."/>
            <person name="Young P.W."/>
            <person name="Sanders I.R."/>
            <person name="Henrissat B."/>
            <person name="Rensing S.A."/>
            <person name="Grigoriev I.V."/>
            <person name="Corradi N."/>
            <person name="Roux C."/>
            <person name="Martin F."/>
        </authorList>
    </citation>
    <scope>NUCLEOTIDE SEQUENCE [LARGE SCALE GENOMIC DNA]</scope>
    <source>
        <strain evidence="1 2">DAOM 197198</strain>
    </source>
</reference>
<evidence type="ECO:0000313" key="2">
    <source>
        <dbReference type="Proteomes" id="UP000018888"/>
    </source>
</evidence>
<reference evidence="1 2" key="2">
    <citation type="journal article" date="2018" name="New Phytol.">
        <title>High intraspecific genome diversity in the model arbuscular mycorrhizal symbiont Rhizophagus irregularis.</title>
        <authorList>
            <person name="Chen E.C.H."/>
            <person name="Morin E."/>
            <person name="Beaudet D."/>
            <person name="Noel J."/>
            <person name="Yildirir G."/>
            <person name="Ndikumana S."/>
            <person name="Charron P."/>
            <person name="St-Onge C."/>
            <person name="Giorgi J."/>
            <person name="Kruger M."/>
            <person name="Marton T."/>
            <person name="Ropars J."/>
            <person name="Grigoriev I.V."/>
            <person name="Hainaut M."/>
            <person name="Henrissat B."/>
            <person name="Roux C."/>
            <person name="Martin F."/>
            <person name="Corradi N."/>
        </authorList>
    </citation>
    <scope>NUCLEOTIDE SEQUENCE [LARGE SCALE GENOMIC DNA]</scope>
    <source>
        <strain evidence="1 2">DAOM 197198</strain>
    </source>
</reference>
<comment type="caution">
    <text evidence="1">The sequence shown here is derived from an EMBL/GenBank/DDBJ whole genome shotgun (WGS) entry which is preliminary data.</text>
</comment>
<dbReference type="AlphaFoldDB" id="A0A2P4NYQ9"/>
<gene>
    <name evidence="1" type="ORF">GLOIN_2v1732209</name>
</gene>
<proteinExistence type="predicted"/>
<organism evidence="1 2">
    <name type="scientific">Rhizophagus irregularis (strain DAOM 181602 / DAOM 197198 / MUCL 43194)</name>
    <name type="common">Arbuscular mycorrhizal fungus</name>
    <name type="synonym">Glomus intraradices</name>
    <dbReference type="NCBI Taxonomy" id="747089"/>
    <lineage>
        <taxon>Eukaryota</taxon>
        <taxon>Fungi</taxon>
        <taxon>Fungi incertae sedis</taxon>
        <taxon>Mucoromycota</taxon>
        <taxon>Glomeromycotina</taxon>
        <taxon>Glomeromycetes</taxon>
        <taxon>Glomerales</taxon>
        <taxon>Glomeraceae</taxon>
        <taxon>Rhizophagus</taxon>
    </lineage>
</organism>